<evidence type="ECO:0000256" key="2">
    <source>
        <dbReference type="SAM" id="MobiDB-lite"/>
    </source>
</evidence>
<organism evidence="3 4">
    <name type="scientific">Tripterygium wilfordii</name>
    <name type="common">Thunder God vine</name>
    <dbReference type="NCBI Taxonomy" id="458696"/>
    <lineage>
        <taxon>Eukaryota</taxon>
        <taxon>Viridiplantae</taxon>
        <taxon>Streptophyta</taxon>
        <taxon>Embryophyta</taxon>
        <taxon>Tracheophyta</taxon>
        <taxon>Spermatophyta</taxon>
        <taxon>Magnoliopsida</taxon>
        <taxon>eudicotyledons</taxon>
        <taxon>Gunneridae</taxon>
        <taxon>Pentapetalae</taxon>
        <taxon>rosids</taxon>
        <taxon>fabids</taxon>
        <taxon>Celastrales</taxon>
        <taxon>Celastraceae</taxon>
        <taxon>Tripterygium</taxon>
    </lineage>
</organism>
<proteinExistence type="predicted"/>
<dbReference type="GO" id="GO:0120330">
    <property type="term" value="C:rixosome complex"/>
    <property type="evidence" value="ECO:0007669"/>
    <property type="project" value="TreeGrafter"/>
</dbReference>
<dbReference type="PANTHER" id="PTHR18763:SF3">
    <property type="entry name" value="OS09G0477800 PROTEIN"/>
    <property type="match status" value="1"/>
</dbReference>
<dbReference type="InterPro" id="IPR001680">
    <property type="entry name" value="WD40_rpt"/>
</dbReference>
<dbReference type="InterPro" id="IPR011047">
    <property type="entry name" value="Quinoprotein_ADH-like_sf"/>
</dbReference>
<dbReference type="AlphaFoldDB" id="A0A7J7C9H0"/>
<name>A0A7J7C9H0_TRIWF</name>
<protein>
    <recommendedName>
        <fullName evidence="5">Protein ROOT INITIATION DEFECTIVE 3-like</fullName>
    </recommendedName>
</protein>
<dbReference type="PROSITE" id="PS50082">
    <property type="entry name" value="WD_REPEATS_2"/>
    <property type="match status" value="2"/>
</dbReference>
<dbReference type="PANTHER" id="PTHR18763">
    <property type="entry name" value="WD-REPEAT PROTEIN 18"/>
    <property type="match status" value="1"/>
</dbReference>
<dbReference type="InterPro" id="IPR045227">
    <property type="entry name" value="WDR18/Ipi3/RID3"/>
</dbReference>
<dbReference type="OrthoDB" id="756370at2759"/>
<dbReference type="EMBL" id="JAAARO010000019">
    <property type="protein sequence ID" value="KAF5730762.1"/>
    <property type="molecule type" value="Genomic_DNA"/>
</dbReference>
<dbReference type="PROSITE" id="PS50294">
    <property type="entry name" value="WD_REPEATS_REGION"/>
    <property type="match status" value="2"/>
</dbReference>
<dbReference type="InterPro" id="IPR015943">
    <property type="entry name" value="WD40/YVTN_repeat-like_dom_sf"/>
</dbReference>
<reference evidence="3 4" key="1">
    <citation type="journal article" date="2020" name="Nat. Commun.">
        <title>Genome of Tripterygium wilfordii and identification of cytochrome P450 involved in triptolide biosynthesis.</title>
        <authorList>
            <person name="Tu L."/>
            <person name="Su P."/>
            <person name="Zhang Z."/>
            <person name="Gao L."/>
            <person name="Wang J."/>
            <person name="Hu T."/>
            <person name="Zhou J."/>
            <person name="Zhang Y."/>
            <person name="Zhao Y."/>
            <person name="Liu Y."/>
            <person name="Song Y."/>
            <person name="Tong Y."/>
            <person name="Lu Y."/>
            <person name="Yang J."/>
            <person name="Xu C."/>
            <person name="Jia M."/>
            <person name="Peters R.J."/>
            <person name="Huang L."/>
            <person name="Gao W."/>
        </authorList>
    </citation>
    <scope>NUCLEOTIDE SEQUENCE [LARGE SCALE GENOMIC DNA]</scope>
    <source>
        <strain evidence="4">cv. XIE 37</strain>
        <tissue evidence="3">Leaf</tissue>
    </source>
</reference>
<evidence type="ECO:0008006" key="5">
    <source>
        <dbReference type="Google" id="ProtNLM"/>
    </source>
</evidence>
<dbReference type="Pfam" id="PF00400">
    <property type="entry name" value="WD40"/>
    <property type="match status" value="3"/>
</dbReference>
<feature type="compositionally biased region" description="Gly residues" evidence="2">
    <location>
        <begin position="330"/>
        <end position="348"/>
    </location>
</feature>
<dbReference type="SMART" id="SM00320">
    <property type="entry name" value="WD40"/>
    <property type="match status" value="4"/>
</dbReference>
<dbReference type="GO" id="GO:0005656">
    <property type="term" value="C:nuclear pre-replicative complex"/>
    <property type="evidence" value="ECO:0007669"/>
    <property type="project" value="TreeGrafter"/>
</dbReference>
<evidence type="ECO:0000313" key="4">
    <source>
        <dbReference type="Proteomes" id="UP000593562"/>
    </source>
</evidence>
<dbReference type="Proteomes" id="UP000593562">
    <property type="component" value="Unassembled WGS sequence"/>
</dbReference>
<keyword evidence="4" id="KW-1185">Reference proteome</keyword>
<dbReference type="GO" id="GO:0006261">
    <property type="term" value="P:DNA-templated DNA replication"/>
    <property type="evidence" value="ECO:0007669"/>
    <property type="project" value="TreeGrafter"/>
</dbReference>
<dbReference type="SUPFAM" id="SSF50998">
    <property type="entry name" value="Quinoprotein alcohol dehydrogenase-like"/>
    <property type="match status" value="1"/>
</dbReference>
<feature type="region of interest" description="Disordered" evidence="2">
    <location>
        <begin position="330"/>
        <end position="351"/>
    </location>
</feature>
<dbReference type="GO" id="GO:0006364">
    <property type="term" value="P:rRNA processing"/>
    <property type="evidence" value="ECO:0007669"/>
    <property type="project" value="TreeGrafter"/>
</dbReference>
<evidence type="ECO:0000256" key="1">
    <source>
        <dbReference type="PROSITE-ProRule" id="PRU00221"/>
    </source>
</evidence>
<sequence length="413" mass="43275">MSSSSSSSHHIVLTSSPDGPIIAYDISSGTTIARFTGSRSPRHGLALAGKSFIAASHISSSATSGSIHLYNWWSSTALHHLPLPEPVAPIVATKDGSYLFAGGLSGNVYSLSLPSGDLVKSFSAHEKPVSCLKISHDGSLLITGSDDGAIVVVPIFLLVDASMDQENSNTLLFQRFAAHNASVTDIAGLFNSSMLSCSIDCTCKLWTLTGTQLQTFTFPCAILGVALNPMETEFYAAGSDGLIYKATMKVKTKQEISQRQKLVTTFPEKHSGTVVYVVMVNNGKHLVSASEDGSVFVWQVERGNVILVLGNDTASISSLVVAVNGIGDGNSGGGSGSGGGSDGGGGLSGKEMVSKSIRETIEVEDVLSEVGEDRSRAIDMLESAIGMYEKLLELILKEAMKGSNNNTSGKDND</sequence>
<evidence type="ECO:0000313" key="3">
    <source>
        <dbReference type="EMBL" id="KAF5730762.1"/>
    </source>
</evidence>
<feature type="repeat" description="WD" evidence="1">
    <location>
        <begin position="267"/>
        <end position="308"/>
    </location>
</feature>
<dbReference type="Gene3D" id="2.130.10.10">
    <property type="entry name" value="YVTN repeat-like/Quinoprotein amine dehydrogenase"/>
    <property type="match status" value="3"/>
</dbReference>
<gene>
    <name evidence="3" type="ORF">HS088_TW19G00358</name>
</gene>
<comment type="caution">
    <text evidence="3">The sequence shown here is derived from an EMBL/GenBank/DDBJ whole genome shotgun (WGS) entry which is preliminary data.</text>
</comment>
<accession>A0A7J7C9H0</accession>
<dbReference type="InParanoid" id="A0A7J7C9H0"/>
<feature type="repeat" description="WD" evidence="1">
    <location>
        <begin position="122"/>
        <end position="152"/>
    </location>
</feature>
<keyword evidence="1" id="KW-0853">WD repeat</keyword>